<feature type="chain" id="PRO_5043855456" description="Cell wall mannoprotein" evidence="1">
    <location>
        <begin position="20"/>
        <end position="676"/>
    </location>
</feature>
<organism evidence="2 3">
    <name type="scientific">Favolaschia claudopus</name>
    <dbReference type="NCBI Taxonomy" id="2862362"/>
    <lineage>
        <taxon>Eukaryota</taxon>
        <taxon>Fungi</taxon>
        <taxon>Dikarya</taxon>
        <taxon>Basidiomycota</taxon>
        <taxon>Agaricomycotina</taxon>
        <taxon>Agaricomycetes</taxon>
        <taxon>Agaricomycetidae</taxon>
        <taxon>Agaricales</taxon>
        <taxon>Marasmiineae</taxon>
        <taxon>Mycenaceae</taxon>
        <taxon>Favolaschia</taxon>
    </lineage>
</organism>
<evidence type="ECO:0000256" key="1">
    <source>
        <dbReference type="SAM" id="SignalP"/>
    </source>
</evidence>
<comment type="caution">
    <text evidence="2">The sequence shown here is derived from an EMBL/GenBank/DDBJ whole genome shotgun (WGS) entry which is preliminary data.</text>
</comment>
<keyword evidence="1" id="KW-0732">Signal</keyword>
<accession>A0AAW0DCF2</accession>
<feature type="signal peptide" evidence="1">
    <location>
        <begin position="1"/>
        <end position="19"/>
    </location>
</feature>
<keyword evidence="3" id="KW-1185">Reference proteome</keyword>
<evidence type="ECO:0000313" key="3">
    <source>
        <dbReference type="Proteomes" id="UP001362999"/>
    </source>
</evidence>
<reference evidence="2 3" key="1">
    <citation type="journal article" date="2024" name="J Genomics">
        <title>Draft genome sequencing and assembly of Favolaschia claudopus CIRM-BRFM 2984 isolated from oak limbs.</title>
        <authorList>
            <person name="Navarro D."/>
            <person name="Drula E."/>
            <person name="Chaduli D."/>
            <person name="Cazenave R."/>
            <person name="Ahrendt S."/>
            <person name="Wang J."/>
            <person name="Lipzen A."/>
            <person name="Daum C."/>
            <person name="Barry K."/>
            <person name="Grigoriev I.V."/>
            <person name="Favel A."/>
            <person name="Rosso M.N."/>
            <person name="Martin F."/>
        </authorList>
    </citation>
    <scope>NUCLEOTIDE SEQUENCE [LARGE SCALE GENOMIC DNA]</scope>
    <source>
        <strain evidence="2 3">CIRM-BRFM 2984</strain>
    </source>
</reference>
<evidence type="ECO:0000313" key="2">
    <source>
        <dbReference type="EMBL" id="KAK7048301.1"/>
    </source>
</evidence>
<sequence>MLSYKTVLLALLLSSSSLALPIRREVPQEHSHQPILDAVQASLVKNNPNGIVDAVFGLLGNAAAAGGLGKLTDANCLQQATADQAFTNAKAAGDVDGQVNALIYRALERNSGTVGGTTTACATLKAVNPEIAALQQHQDPASNNAATVNKAIELELAKQIASVGGDPQDALKSATFAPGDVNDKTGKGNTCDDANDKNGCGFTLNLFKPAASAAEIDAAVAGVKAGNGAAAGSGADSTDCSGTLTVTVTATGGGAAATEVAETSSAADAAATGATGGASTSIGDFGKCSIPQIEFAAGFDNRKETSFQPVDKQSFDHGSAQAIKIITQAICDGLVNTCGADATAKATCAAAKAAADAAPPKQGIDADIFNGFFGIATNFRDIQAIDDQGKPIAGTTGGSVSVANVGAGAAAATSPAAAAPATAAPAVATPAPAVDVATGSFGDFGKCSVPQIEFAAGFDGRRETSFQPVDKQSFNHGSAQAIGIITQAICDGLVNNCGADATAKATCAAAKAAADAAPPKQGIDADTFNGFFGIATNFRNVQAIDDQGRPIAGTTGGSVTVAKGGAAAPAAPAAPAATAAPATAAAPAATQAAGSSAAAGGNFQTFTGALGGVAAPPVQTGGKGFVVNGSDFLNKAAALGRSCDVQHNGCANAANSGGAFSVGDCDKQNNDCHAAI</sequence>
<dbReference type="EMBL" id="JAWWNJ010000009">
    <property type="protein sequence ID" value="KAK7048301.1"/>
    <property type="molecule type" value="Genomic_DNA"/>
</dbReference>
<protein>
    <recommendedName>
        <fullName evidence="4">Cell wall mannoprotein</fullName>
    </recommendedName>
</protein>
<evidence type="ECO:0008006" key="4">
    <source>
        <dbReference type="Google" id="ProtNLM"/>
    </source>
</evidence>
<proteinExistence type="predicted"/>
<gene>
    <name evidence="2" type="ORF">R3P38DRAFT_3256962</name>
</gene>
<dbReference type="AlphaFoldDB" id="A0AAW0DCF2"/>
<name>A0AAW0DCF2_9AGAR</name>
<dbReference type="Proteomes" id="UP001362999">
    <property type="component" value="Unassembled WGS sequence"/>
</dbReference>